<gene>
    <name evidence="1" type="ORF">LOAG_09588</name>
</gene>
<name>A0A1S0TS58_LOALO</name>
<dbReference type="RefSeq" id="XP_003145163.1">
    <property type="nucleotide sequence ID" value="XM_003145115.1"/>
</dbReference>
<sequence length="101" mass="12009">MRSFVKNDVAEKMALCHYLIESLASTLVMFGKFCRSSKLGSSLIPHRTVGRVYLLRAEKRFRRKWSFQNHVFDFQQLRLNQFLNRQNNLIYMGKYGKSLDE</sequence>
<dbReference type="InParanoid" id="A0A1S0TS58"/>
<reference evidence="1" key="1">
    <citation type="submission" date="2012-04" db="EMBL/GenBank/DDBJ databases">
        <title>The Genome Sequence of Loa loa.</title>
        <authorList>
            <consortium name="The Broad Institute Genome Sequencing Platform"/>
            <consortium name="Broad Institute Genome Sequencing Center for Infectious Disease"/>
            <person name="Nutman T.B."/>
            <person name="Fink D.L."/>
            <person name="Russ C."/>
            <person name="Young S."/>
            <person name="Zeng Q."/>
            <person name="Gargeya S."/>
            <person name="Alvarado L."/>
            <person name="Berlin A."/>
            <person name="Chapman S.B."/>
            <person name="Chen Z."/>
            <person name="Freedman E."/>
            <person name="Gellesch M."/>
            <person name="Goldberg J."/>
            <person name="Griggs A."/>
            <person name="Gujja S."/>
            <person name="Heilman E.R."/>
            <person name="Heiman D."/>
            <person name="Howarth C."/>
            <person name="Mehta T."/>
            <person name="Neiman D."/>
            <person name="Pearson M."/>
            <person name="Roberts A."/>
            <person name="Saif S."/>
            <person name="Shea T."/>
            <person name="Shenoy N."/>
            <person name="Sisk P."/>
            <person name="Stolte C."/>
            <person name="Sykes S."/>
            <person name="White J."/>
            <person name="Yandava C."/>
            <person name="Haas B."/>
            <person name="Henn M.R."/>
            <person name="Nusbaum C."/>
            <person name="Birren B."/>
        </authorList>
    </citation>
    <scope>NUCLEOTIDE SEQUENCE [LARGE SCALE GENOMIC DNA]</scope>
</reference>
<accession>A0A1S0TS58</accession>
<dbReference type="EMBL" id="JH712160">
    <property type="protein sequence ID" value="EFO18905.1"/>
    <property type="molecule type" value="Genomic_DNA"/>
</dbReference>
<organism evidence="1">
    <name type="scientific">Loa loa</name>
    <name type="common">Eye worm</name>
    <name type="synonym">Filaria loa</name>
    <dbReference type="NCBI Taxonomy" id="7209"/>
    <lineage>
        <taxon>Eukaryota</taxon>
        <taxon>Metazoa</taxon>
        <taxon>Ecdysozoa</taxon>
        <taxon>Nematoda</taxon>
        <taxon>Chromadorea</taxon>
        <taxon>Rhabditida</taxon>
        <taxon>Spirurina</taxon>
        <taxon>Spiruromorpha</taxon>
        <taxon>Filarioidea</taxon>
        <taxon>Onchocercidae</taxon>
        <taxon>Loa</taxon>
    </lineage>
</organism>
<proteinExistence type="predicted"/>
<dbReference type="CTD" id="9947030"/>
<dbReference type="GeneID" id="9947030"/>
<protein>
    <submittedName>
        <fullName evidence="1">Uncharacterized protein</fullName>
    </submittedName>
</protein>
<dbReference type="KEGG" id="loa:LOAG_09588"/>
<dbReference type="AlphaFoldDB" id="A0A1S0TS58"/>
<evidence type="ECO:0000313" key="1">
    <source>
        <dbReference type="EMBL" id="EFO18905.1"/>
    </source>
</evidence>